<dbReference type="GO" id="GO:0016787">
    <property type="term" value="F:hydrolase activity"/>
    <property type="evidence" value="ECO:0007669"/>
    <property type="project" value="UniProtKB-KW"/>
</dbReference>
<name>A0ABN8DRH9_9VIBR</name>
<keyword evidence="3" id="KW-1185">Reference proteome</keyword>
<dbReference type="Pfam" id="PF00005">
    <property type="entry name" value="ABC_tran"/>
    <property type="match status" value="1"/>
</dbReference>
<proteinExistence type="predicted"/>
<evidence type="ECO:0000259" key="1">
    <source>
        <dbReference type="Pfam" id="PF00005"/>
    </source>
</evidence>
<dbReference type="PANTHER" id="PTHR43394">
    <property type="entry name" value="ATP-DEPENDENT PERMEASE MDL1, MITOCHONDRIAL"/>
    <property type="match status" value="1"/>
</dbReference>
<organism evidence="2 3">
    <name type="scientific">Vibrio stylophorae</name>
    <dbReference type="NCBI Taxonomy" id="659351"/>
    <lineage>
        <taxon>Bacteria</taxon>
        <taxon>Pseudomonadati</taxon>
        <taxon>Pseudomonadota</taxon>
        <taxon>Gammaproteobacteria</taxon>
        <taxon>Vibrionales</taxon>
        <taxon>Vibrionaceae</taxon>
        <taxon>Vibrio</taxon>
    </lineage>
</organism>
<dbReference type="InterPro" id="IPR039421">
    <property type="entry name" value="Type_1_exporter"/>
</dbReference>
<dbReference type="GO" id="GO:0005524">
    <property type="term" value="F:ATP binding"/>
    <property type="evidence" value="ECO:0007669"/>
    <property type="project" value="UniProtKB-KW"/>
</dbReference>
<dbReference type="Proteomes" id="UP000838672">
    <property type="component" value="Unassembled WGS sequence"/>
</dbReference>
<keyword evidence="2" id="KW-0547">Nucleotide-binding</keyword>
<reference evidence="2" key="1">
    <citation type="submission" date="2021-11" db="EMBL/GenBank/DDBJ databases">
        <authorList>
            <person name="Rodrigo-Torres L."/>
            <person name="Arahal R. D."/>
            <person name="Lucena T."/>
        </authorList>
    </citation>
    <scope>NUCLEOTIDE SEQUENCE</scope>
    <source>
        <strain evidence="2">CECT 7929</strain>
    </source>
</reference>
<dbReference type="InterPro" id="IPR003439">
    <property type="entry name" value="ABC_transporter-like_ATP-bd"/>
</dbReference>
<evidence type="ECO:0000313" key="2">
    <source>
        <dbReference type="EMBL" id="CAH0532804.1"/>
    </source>
</evidence>
<keyword evidence="2" id="KW-0378">Hydrolase</keyword>
<dbReference type="SUPFAM" id="SSF52540">
    <property type="entry name" value="P-loop containing nucleoside triphosphate hydrolases"/>
    <property type="match status" value="1"/>
</dbReference>
<comment type="caution">
    <text evidence="2">The sequence shown here is derived from an EMBL/GenBank/DDBJ whole genome shotgun (WGS) entry which is preliminary data.</text>
</comment>
<keyword evidence="2" id="KW-0067">ATP-binding</keyword>
<dbReference type="EC" id="3.6.3.-" evidence="2"/>
<gene>
    <name evidence="2" type="primary">bmrA</name>
    <name evidence="2" type="ORF">VST7929_00651</name>
</gene>
<protein>
    <submittedName>
        <fullName evidence="2">Multidrug resistance ABC transporter ATP-binding/permease protein BmrA</fullName>
        <ecNumber evidence="2">3.6.3.-</ecNumber>
    </submittedName>
</protein>
<accession>A0ABN8DRH9</accession>
<evidence type="ECO:0000313" key="3">
    <source>
        <dbReference type="Proteomes" id="UP000838672"/>
    </source>
</evidence>
<dbReference type="Gene3D" id="3.40.50.300">
    <property type="entry name" value="P-loop containing nucleotide triphosphate hydrolases"/>
    <property type="match status" value="1"/>
</dbReference>
<dbReference type="InterPro" id="IPR027417">
    <property type="entry name" value="P-loop_NTPase"/>
</dbReference>
<feature type="domain" description="ABC transporter" evidence="1">
    <location>
        <begin position="4"/>
        <end position="34"/>
    </location>
</feature>
<sequence length="112" mass="12317">MRGGGLSGGERQRLSIARALLKNAPILLLDEATASVDGQAQYQIQQALSRLMQGRTVLMVAHRLATVQYADQIIVLENGRITGRGDHDSLLVEHSLYRALWQAQVRAPLDSK</sequence>
<dbReference type="PANTHER" id="PTHR43394:SF1">
    <property type="entry name" value="ATP-BINDING CASSETTE SUB-FAMILY B MEMBER 10, MITOCHONDRIAL"/>
    <property type="match status" value="1"/>
</dbReference>
<dbReference type="EMBL" id="CAKLDI010000001">
    <property type="protein sequence ID" value="CAH0532804.1"/>
    <property type="molecule type" value="Genomic_DNA"/>
</dbReference>